<evidence type="ECO:0000313" key="17">
    <source>
        <dbReference type="EMBL" id="MBM3274034.1"/>
    </source>
</evidence>
<dbReference type="EC" id="2.8.4.3" evidence="8 13"/>
<dbReference type="InterPro" id="IPR058240">
    <property type="entry name" value="rSAM_sf"/>
</dbReference>
<accession>A0A937X4G4</accession>
<dbReference type="GO" id="GO:0051539">
    <property type="term" value="F:4 iron, 4 sulfur cluster binding"/>
    <property type="evidence" value="ECO:0007669"/>
    <property type="project" value="UniProtKB-UniRule"/>
</dbReference>
<evidence type="ECO:0000256" key="11">
    <source>
        <dbReference type="ARBA" id="ARBA00080698"/>
    </source>
</evidence>
<feature type="domain" description="Radical SAM core" evidence="16">
    <location>
        <begin position="141"/>
        <end position="372"/>
    </location>
</feature>
<comment type="subcellular location">
    <subcellularLocation>
        <location evidence="13">Cytoplasm</location>
    </subcellularLocation>
</comment>
<keyword evidence="6 13" id="KW-0408">Iron</keyword>
<dbReference type="Pfam" id="PF04055">
    <property type="entry name" value="Radical_SAM"/>
    <property type="match status" value="1"/>
</dbReference>
<dbReference type="AlphaFoldDB" id="A0A937X4G4"/>
<dbReference type="Gene3D" id="3.80.30.20">
    <property type="entry name" value="tm_1862 like domain"/>
    <property type="match status" value="1"/>
</dbReference>
<dbReference type="FunFam" id="3.40.50.12160:FF:000003">
    <property type="entry name" value="CDK5 regulatory subunit-associated protein 1"/>
    <property type="match status" value="1"/>
</dbReference>
<comment type="function">
    <text evidence="1 13">Catalyzes the methylthiolation of N6-(dimethylallyl)adenosine (i(6)A), leading to the formation of 2-methylthio-N6-(dimethylallyl)adenosine (ms(2)i(6)A) at position 37 in tRNAs that read codons beginning with uridine.</text>
</comment>
<keyword evidence="5 13" id="KW-0479">Metal-binding</keyword>
<comment type="catalytic activity">
    <reaction evidence="9 13">
        <text>N(6)-dimethylallyladenosine(37) in tRNA + (sulfur carrier)-SH + AH2 + 2 S-adenosyl-L-methionine = 2-methylsulfanyl-N(6)-dimethylallyladenosine(37) in tRNA + (sulfur carrier)-H + 5'-deoxyadenosine + L-methionine + A + S-adenosyl-L-homocysteine + 2 H(+)</text>
        <dbReference type="Rhea" id="RHEA:37067"/>
        <dbReference type="Rhea" id="RHEA-COMP:10375"/>
        <dbReference type="Rhea" id="RHEA-COMP:10376"/>
        <dbReference type="Rhea" id="RHEA-COMP:14737"/>
        <dbReference type="Rhea" id="RHEA-COMP:14739"/>
        <dbReference type="ChEBI" id="CHEBI:13193"/>
        <dbReference type="ChEBI" id="CHEBI:15378"/>
        <dbReference type="ChEBI" id="CHEBI:17319"/>
        <dbReference type="ChEBI" id="CHEBI:17499"/>
        <dbReference type="ChEBI" id="CHEBI:29917"/>
        <dbReference type="ChEBI" id="CHEBI:57844"/>
        <dbReference type="ChEBI" id="CHEBI:57856"/>
        <dbReference type="ChEBI" id="CHEBI:59789"/>
        <dbReference type="ChEBI" id="CHEBI:64428"/>
        <dbReference type="ChEBI" id="CHEBI:74415"/>
        <dbReference type="ChEBI" id="CHEBI:74417"/>
        <dbReference type="EC" id="2.8.4.3"/>
    </reaction>
</comment>
<dbReference type="SUPFAM" id="SSF102114">
    <property type="entry name" value="Radical SAM enzymes"/>
    <property type="match status" value="1"/>
</dbReference>
<evidence type="ECO:0000259" key="16">
    <source>
        <dbReference type="PROSITE" id="PS51918"/>
    </source>
</evidence>
<dbReference type="InterPro" id="IPR006638">
    <property type="entry name" value="Elp3/MiaA/NifB-like_rSAM"/>
</dbReference>
<name>A0A937X4G4_9BACT</name>
<dbReference type="InterPro" id="IPR006463">
    <property type="entry name" value="MiaB_methiolase"/>
</dbReference>
<comment type="cofactor">
    <cofactor evidence="13">
        <name>[4Fe-4S] cluster</name>
        <dbReference type="ChEBI" id="CHEBI:49883"/>
    </cofactor>
    <text evidence="13">Binds 2 [4Fe-4S] clusters. One cluster is coordinated with 3 cysteines and an exchangeable S-adenosyl-L-methionine.</text>
</comment>
<dbReference type="PROSITE" id="PS01278">
    <property type="entry name" value="MTTASE_RADICAL"/>
    <property type="match status" value="1"/>
</dbReference>
<feature type="binding site" evidence="13">
    <location>
        <position position="11"/>
    </location>
    <ligand>
        <name>[4Fe-4S] cluster</name>
        <dbReference type="ChEBI" id="CHEBI:49883"/>
        <label>1</label>
    </ligand>
</feature>
<dbReference type="GO" id="GO:0005829">
    <property type="term" value="C:cytosol"/>
    <property type="evidence" value="ECO:0007669"/>
    <property type="project" value="TreeGrafter"/>
</dbReference>
<dbReference type="PANTHER" id="PTHR43020">
    <property type="entry name" value="CDK5 REGULATORY SUBUNIT-ASSOCIATED PROTEIN 1"/>
    <property type="match status" value="1"/>
</dbReference>
<dbReference type="FunFam" id="3.80.30.20:FF:000001">
    <property type="entry name" value="tRNA-2-methylthio-N(6)-dimethylallyladenosine synthase 2"/>
    <property type="match status" value="1"/>
</dbReference>
<evidence type="ECO:0000256" key="12">
    <source>
        <dbReference type="ARBA" id="ARBA00081141"/>
    </source>
</evidence>
<evidence type="ECO:0000256" key="2">
    <source>
        <dbReference type="ARBA" id="ARBA00022485"/>
    </source>
</evidence>
<feature type="binding site" evidence="13">
    <location>
        <position position="155"/>
    </location>
    <ligand>
        <name>[4Fe-4S] cluster</name>
        <dbReference type="ChEBI" id="CHEBI:49883"/>
        <label>2</label>
        <note>4Fe-4S-S-AdoMet</note>
    </ligand>
</feature>
<gene>
    <name evidence="13 17" type="primary">miaB</name>
    <name evidence="17" type="ORF">FJZ00_02690</name>
</gene>
<comment type="caution">
    <text evidence="17">The sequence shown here is derived from an EMBL/GenBank/DDBJ whole genome shotgun (WGS) entry which is preliminary data.</text>
</comment>
<proteinExistence type="inferred from homology"/>
<feature type="binding site" evidence="13">
    <location>
        <position position="159"/>
    </location>
    <ligand>
        <name>[4Fe-4S] cluster</name>
        <dbReference type="ChEBI" id="CHEBI:49883"/>
        <label>2</label>
        <note>4Fe-4S-S-AdoMet</note>
    </ligand>
</feature>
<evidence type="ECO:0000256" key="5">
    <source>
        <dbReference type="ARBA" id="ARBA00022723"/>
    </source>
</evidence>
<evidence type="ECO:0000313" key="18">
    <source>
        <dbReference type="Proteomes" id="UP000703893"/>
    </source>
</evidence>
<evidence type="ECO:0000256" key="10">
    <source>
        <dbReference type="ARBA" id="ARBA00068570"/>
    </source>
</evidence>
<keyword evidence="2 13" id="KW-0004">4Fe-4S</keyword>
<evidence type="ECO:0000256" key="7">
    <source>
        <dbReference type="ARBA" id="ARBA00023014"/>
    </source>
</evidence>
<keyword evidence="7 13" id="KW-0411">Iron-sulfur</keyword>
<protein>
    <recommendedName>
        <fullName evidence="10 13">tRNA-2-methylthio-N(6)-dimethylallyladenosine synthase</fullName>
        <ecNumber evidence="8 13">2.8.4.3</ecNumber>
    </recommendedName>
    <alternativeName>
        <fullName evidence="12 13">(Dimethylallyl)adenosine tRNA methylthiotransferase MiaB</fullName>
    </alternativeName>
    <alternativeName>
        <fullName evidence="11 13">tRNA-i(6)A37 methylthiotransferase</fullName>
    </alternativeName>
</protein>
<dbReference type="GO" id="GO:0046872">
    <property type="term" value="F:metal ion binding"/>
    <property type="evidence" value="ECO:0007669"/>
    <property type="project" value="UniProtKB-KW"/>
</dbReference>
<feature type="binding site" evidence="13">
    <location>
        <position position="47"/>
    </location>
    <ligand>
        <name>[4Fe-4S] cluster</name>
        <dbReference type="ChEBI" id="CHEBI:49883"/>
        <label>1</label>
    </ligand>
</feature>
<organism evidence="17 18">
    <name type="scientific">Candidatus Tanganyikabacteria bacterium</name>
    <dbReference type="NCBI Taxonomy" id="2961651"/>
    <lineage>
        <taxon>Bacteria</taxon>
        <taxon>Bacillati</taxon>
        <taxon>Candidatus Sericytochromatia</taxon>
        <taxon>Candidatus Tanganyikabacteria</taxon>
    </lineage>
</organism>
<dbReference type="InterPro" id="IPR005839">
    <property type="entry name" value="Methylthiotransferase"/>
</dbReference>
<keyword evidence="4 13" id="KW-0949">S-adenosyl-L-methionine</keyword>
<dbReference type="Pfam" id="PF00919">
    <property type="entry name" value="UPF0004"/>
    <property type="match status" value="1"/>
</dbReference>
<dbReference type="InterPro" id="IPR002792">
    <property type="entry name" value="TRAM_dom"/>
</dbReference>
<sequence>MPKVFLKSFGCQMNLSDGERVVGLLADKDFQLTDDEDRADLLLVNTCAIREKAEDKLFSLLGEWRRLKRDRPDMIIAVMGCVAQAMKDEIRKRNPAVDVVVGTHNFHELPALVEEVREHRRPITRIGRLRDEIPDDLPTVREGKFHAWVPVIYGCSYFCTFCIVPYTRGPFQSRQPEAIEREVRALVAEGFKEITLLGQTVDRYGKDLTDNSTTLSALLRRLSPIEGLARIRFLTSHPIDLDEDLVSTVAELPNVMEYFHFPIQAGSDRVLADMKRQHTVAEYLAKVDLIRRYLPDAAISGDLIVGFPGETDEDFEETLRIVREVEFDTNNTATYSVRPWTPAGKREDQVAPEIMRERLQRLNEVVAETALRRNRRLVGTMQEILVEGPSSKNPEVYFGRTRGNKECFFPAEPGMEGRIVGVEISEARPFTLRGAIVTHSKALVAAH</sequence>
<evidence type="ECO:0000256" key="13">
    <source>
        <dbReference type="HAMAP-Rule" id="MF_01864"/>
    </source>
</evidence>
<dbReference type="InterPro" id="IPR038135">
    <property type="entry name" value="Methylthiotransferase_N_sf"/>
</dbReference>
<dbReference type="InterPro" id="IPR007197">
    <property type="entry name" value="rSAM"/>
</dbReference>
<dbReference type="SFLD" id="SFLDG01082">
    <property type="entry name" value="B12-binding_domain_containing"/>
    <property type="match status" value="1"/>
</dbReference>
<feature type="binding site" evidence="13">
    <location>
        <position position="81"/>
    </location>
    <ligand>
        <name>[4Fe-4S] cluster</name>
        <dbReference type="ChEBI" id="CHEBI:49883"/>
        <label>1</label>
    </ligand>
</feature>
<dbReference type="InterPro" id="IPR013848">
    <property type="entry name" value="Methylthiotransferase_N"/>
</dbReference>
<dbReference type="PROSITE" id="PS51449">
    <property type="entry name" value="MTTASE_N"/>
    <property type="match status" value="1"/>
</dbReference>
<dbReference type="InterPro" id="IPR020612">
    <property type="entry name" value="Methylthiotransferase_CS"/>
</dbReference>
<dbReference type="PANTHER" id="PTHR43020:SF2">
    <property type="entry name" value="MITOCHONDRIAL TRNA METHYLTHIOTRANSFERASE CDK5RAP1"/>
    <property type="match status" value="1"/>
</dbReference>
<dbReference type="NCBIfam" id="TIGR01574">
    <property type="entry name" value="miaB-methiolase"/>
    <property type="match status" value="1"/>
</dbReference>
<evidence type="ECO:0000256" key="9">
    <source>
        <dbReference type="ARBA" id="ARBA00051425"/>
    </source>
</evidence>
<dbReference type="Pfam" id="PF01938">
    <property type="entry name" value="TRAM"/>
    <property type="match status" value="1"/>
</dbReference>
<dbReference type="EMBL" id="VGJX01000105">
    <property type="protein sequence ID" value="MBM3274034.1"/>
    <property type="molecule type" value="Genomic_DNA"/>
</dbReference>
<keyword evidence="13" id="KW-0963">Cytoplasm</keyword>
<dbReference type="SFLD" id="SFLDF00273">
    <property type="entry name" value="(dimethylallyl)adenosine_tRNA"/>
    <property type="match status" value="1"/>
</dbReference>
<dbReference type="Gene3D" id="3.40.50.12160">
    <property type="entry name" value="Methylthiotransferase, N-terminal domain"/>
    <property type="match status" value="1"/>
</dbReference>
<evidence type="ECO:0000256" key="6">
    <source>
        <dbReference type="ARBA" id="ARBA00023004"/>
    </source>
</evidence>
<evidence type="ECO:0000259" key="15">
    <source>
        <dbReference type="PROSITE" id="PS51449"/>
    </source>
</evidence>
<keyword evidence="3 13" id="KW-0808">Transferase</keyword>
<feature type="domain" description="MTTase N-terminal" evidence="15">
    <location>
        <begin position="2"/>
        <end position="118"/>
    </location>
</feature>
<evidence type="ECO:0000256" key="8">
    <source>
        <dbReference type="ARBA" id="ARBA00033765"/>
    </source>
</evidence>
<keyword evidence="13" id="KW-0819">tRNA processing</keyword>
<evidence type="ECO:0000256" key="1">
    <source>
        <dbReference type="ARBA" id="ARBA00003234"/>
    </source>
</evidence>
<dbReference type="NCBIfam" id="TIGR00089">
    <property type="entry name" value="MiaB/RimO family radical SAM methylthiotransferase"/>
    <property type="match status" value="1"/>
</dbReference>
<dbReference type="SFLD" id="SFLDG01061">
    <property type="entry name" value="methylthiotransferase"/>
    <property type="match status" value="1"/>
</dbReference>
<dbReference type="Proteomes" id="UP000703893">
    <property type="component" value="Unassembled WGS sequence"/>
</dbReference>
<dbReference type="HAMAP" id="MF_01864">
    <property type="entry name" value="tRNA_metthiotr_MiaB"/>
    <property type="match status" value="1"/>
</dbReference>
<dbReference type="InterPro" id="IPR023404">
    <property type="entry name" value="rSAM_horseshoe"/>
</dbReference>
<dbReference type="GO" id="GO:0035597">
    <property type="term" value="F:tRNA-2-methylthio-N(6)-dimethylallyladenosine(37) synthase activity"/>
    <property type="evidence" value="ECO:0007669"/>
    <property type="project" value="UniProtKB-EC"/>
</dbReference>
<feature type="domain" description="TRAM" evidence="14">
    <location>
        <begin position="375"/>
        <end position="438"/>
    </location>
</feature>
<comment type="similarity">
    <text evidence="13">Belongs to the methylthiotransferase family. MiaB subfamily.</text>
</comment>
<dbReference type="PROSITE" id="PS50926">
    <property type="entry name" value="TRAM"/>
    <property type="match status" value="1"/>
</dbReference>
<evidence type="ECO:0000256" key="4">
    <source>
        <dbReference type="ARBA" id="ARBA00022691"/>
    </source>
</evidence>
<reference evidence="17 18" key="1">
    <citation type="submission" date="2019-03" db="EMBL/GenBank/DDBJ databases">
        <title>Lake Tanganyika Metagenome-Assembled Genomes (MAGs).</title>
        <authorList>
            <person name="Tran P."/>
        </authorList>
    </citation>
    <scope>NUCLEOTIDE SEQUENCE [LARGE SCALE GENOMIC DNA]</scope>
    <source>
        <strain evidence="17">K_DeepCast_65m_m2_236</strain>
    </source>
</reference>
<dbReference type="PROSITE" id="PS51918">
    <property type="entry name" value="RADICAL_SAM"/>
    <property type="match status" value="1"/>
</dbReference>
<dbReference type="SFLD" id="SFLDS00029">
    <property type="entry name" value="Radical_SAM"/>
    <property type="match status" value="1"/>
</dbReference>
<dbReference type="CDD" id="cd01335">
    <property type="entry name" value="Radical_SAM"/>
    <property type="match status" value="1"/>
</dbReference>
<comment type="subunit">
    <text evidence="13">Monomer.</text>
</comment>
<evidence type="ECO:0000256" key="3">
    <source>
        <dbReference type="ARBA" id="ARBA00022679"/>
    </source>
</evidence>
<dbReference type="SMART" id="SM00729">
    <property type="entry name" value="Elp3"/>
    <property type="match status" value="1"/>
</dbReference>
<feature type="binding site" evidence="13">
    <location>
        <position position="162"/>
    </location>
    <ligand>
        <name>[4Fe-4S] cluster</name>
        <dbReference type="ChEBI" id="CHEBI:49883"/>
        <label>2</label>
        <note>4Fe-4S-S-AdoMet</note>
    </ligand>
</feature>
<evidence type="ECO:0000259" key="14">
    <source>
        <dbReference type="PROSITE" id="PS50926"/>
    </source>
</evidence>